<dbReference type="InterPro" id="IPR015590">
    <property type="entry name" value="Aldehyde_DH_dom"/>
</dbReference>
<comment type="similarity">
    <text evidence="4">Belongs to the aldehyde dehydrogenase family.</text>
</comment>
<dbReference type="FunFam" id="3.40.605.10:FF:000001">
    <property type="entry name" value="Aldehyde dehydrogenase 1"/>
    <property type="match status" value="1"/>
</dbReference>
<dbReference type="RefSeq" id="WP_091276998.1">
    <property type="nucleotide sequence ID" value="NZ_FNDK01000046.1"/>
</dbReference>
<evidence type="ECO:0000256" key="2">
    <source>
        <dbReference type="ARBA" id="ARBA00023027"/>
    </source>
</evidence>
<dbReference type="STRING" id="568899.SAMN05192534_1463"/>
<dbReference type="FunFam" id="3.40.309.10:FF:000010">
    <property type="entry name" value="Gamma-aminobutyraldehyde dehydrogenase"/>
    <property type="match status" value="1"/>
</dbReference>
<evidence type="ECO:0000259" key="5">
    <source>
        <dbReference type="Pfam" id="PF00171"/>
    </source>
</evidence>
<organism evidence="6 7">
    <name type="scientific">Alteribacillus persepolensis</name>
    <dbReference type="NCBI Taxonomy" id="568899"/>
    <lineage>
        <taxon>Bacteria</taxon>
        <taxon>Bacillati</taxon>
        <taxon>Bacillota</taxon>
        <taxon>Bacilli</taxon>
        <taxon>Bacillales</taxon>
        <taxon>Bacillaceae</taxon>
        <taxon>Alteribacillus</taxon>
    </lineage>
</organism>
<dbReference type="AlphaFoldDB" id="A0A1G8KFA6"/>
<protein>
    <submittedName>
        <fullName evidence="6">Betaine-aldehyde dehydrogenase/aminobutyraldehyde dehydrogenase</fullName>
    </submittedName>
</protein>
<dbReference type="Proteomes" id="UP000199163">
    <property type="component" value="Unassembled WGS sequence"/>
</dbReference>
<evidence type="ECO:0000256" key="4">
    <source>
        <dbReference type="RuleBase" id="RU003345"/>
    </source>
</evidence>
<dbReference type="InterPro" id="IPR016162">
    <property type="entry name" value="Ald_DH_N"/>
</dbReference>
<evidence type="ECO:0000256" key="1">
    <source>
        <dbReference type="ARBA" id="ARBA00023002"/>
    </source>
</evidence>
<name>A0A1G8KFA6_9BACI</name>
<proteinExistence type="inferred from homology"/>
<gene>
    <name evidence="6" type="ORF">SAMN05192534_1463</name>
</gene>
<keyword evidence="2" id="KW-0520">NAD</keyword>
<dbReference type="GO" id="GO:0016620">
    <property type="term" value="F:oxidoreductase activity, acting on the aldehyde or oxo group of donors, NAD or NADP as acceptor"/>
    <property type="evidence" value="ECO:0007669"/>
    <property type="project" value="InterPro"/>
</dbReference>
<dbReference type="EMBL" id="FNDK01000046">
    <property type="protein sequence ID" value="SDI41560.1"/>
    <property type="molecule type" value="Genomic_DNA"/>
</dbReference>
<dbReference type="CDD" id="cd07092">
    <property type="entry name" value="ALDH_ABALDH-YdcW"/>
    <property type="match status" value="1"/>
</dbReference>
<dbReference type="NCBIfam" id="NF010000">
    <property type="entry name" value="PRK13473.1"/>
    <property type="match status" value="1"/>
</dbReference>
<evidence type="ECO:0000256" key="3">
    <source>
        <dbReference type="PROSITE-ProRule" id="PRU10007"/>
    </source>
</evidence>
<dbReference type="InterPro" id="IPR029510">
    <property type="entry name" value="Ald_DH_CS_GLU"/>
</dbReference>
<sequence length="481" mass="51891">MSTIISSKKKAFIDGQFVDGVEGQYEAVINPATEQVIAEVPVCSEEDVNLAVSAAERAFESWGETTPAERSKALLKLADTIERKEEEFMKIESQNVGKPIEKVKGDISLTVDSLRFFAGAARNLQGLSTGEYVENHTSMVRRDPMGVVGAITPWNYPLLMTAWKIGPALATGNTVVLKPSKLTPLSTLLLAELSTDIFPPGVINVVTGHAKPVGDAISHHPNIKMVSITGSVNAGKAVAQAAVGTLKKVHLELGGKAPVIIFDDADISAAIQQIKIASFHNSGQDCTAATRIYVSDKIYDRFLKELIPVIEGIQVGDPNSKSTEMGPLVSEAHLKGVKGFVDRATQNPGCEVLTGGVALEGSGFYYKPTVIVGAKQSDEIIQEEVFGPVITVNQFTSDEEAIELANDSNYALTASVWTHDLDRAMKVTKRLQYGAVWTNTHLTLTSEMPHGGSKLSGYGNDLSMYSLEEYTEIKHVMIKTQ</sequence>
<dbReference type="OrthoDB" id="9762913at2"/>
<dbReference type="PANTHER" id="PTHR11699">
    <property type="entry name" value="ALDEHYDE DEHYDROGENASE-RELATED"/>
    <property type="match status" value="1"/>
</dbReference>
<reference evidence="6 7" key="1">
    <citation type="submission" date="2016-10" db="EMBL/GenBank/DDBJ databases">
        <authorList>
            <person name="de Groot N.N."/>
        </authorList>
    </citation>
    <scope>NUCLEOTIDE SEQUENCE [LARGE SCALE GENOMIC DNA]</scope>
    <source>
        <strain evidence="6 7">DSM 21632</strain>
    </source>
</reference>
<dbReference type="InterPro" id="IPR016160">
    <property type="entry name" value="Ald_DH_CS_CYS"/>
</dbReference>
<keyword evidence="1 4" id="KW-0560">Oxidoreductase</keyword>
<dbReference type="Pfam" id="PF00171">
    <property type="entry name" value="Aldedh"/>
    <property type="match status" value="1"/>
</dbReference>
<feature type="domain" description="Aldehyde dehydrogenase" evidence="5">
    <location>
        <begin position="24"/>
        <end position="476"/>
    </location>
</feature>
<dbReference type="InterPro" id="IPR015657">
    <property type="entry name" value="Aminobutyraldehyde_DH"/>
</dbReference>
<keyword evidence="7" id="KW-1185">Reference proteome</keyword>
<dbReference type="InterPro" id="IPR016161">
    <property type="entry name" value="Ald_DH/histidinol_DH"/>
</dbReference>
<dbReference type="InterPro" id="IPR016163">
    <property type="entry name" value="Ald_DH_C"/>
</dbReference>
<evidence type="ECO:0000313" key="6">
    <source>
        <dbReference type="EMBL" id="SDI41560.1"/>
    </source>
</evidence>
<feature type="active site" evidence="3">
    <location>
        <position position="252"/>
    </location>
</feature>
<dbReference type="PROSITE" id="PS00070">
    <property type="entry name" value="ALDEHYDE_DEHYDR_CYS"/>
    <property type="match status" value="1"/>
</dbReference>
<dbReference type="Gene3D" id="3.40.309.10">
    <property type="entry name" value="Aldehyde Dehydrogenase, Chain A, domain 2"/>
    <property type="match status" value="1"/>
</dbReference>
<dbReference type="PROSITE" id="PS00687">
    <property type="entry name" value="ALDEHYDE_DEHYDR_GLU"/>
    <property type="match status" value="1"/>
</dbReference>
<dbReference type="Gene3D" id="3.40.605.10">
    <property type="entry name" value="Aldehyde Dehydrogenase, Chain A, domain 1"/>
    <property type="match status" value="1"/>
</dbReference>
<accession>A0A1G8KFA6</accession>
<dbReference type="SUPFAM" id="SSF53720">
    <property type="entry name" value="ALDH-like"/>
    <property type="match status" value="1"/>
</dbReference>
<evidence type="ECO:0000313" key="7">
    <source>
        <dbReference type="Proteomes" id="UP000199163"/>
    </source>
</evidence>